<name>A0A2P2Q4F7_RHIMU</name>
<organism evidence="1">
    <name type="scientific">Rhizophora mucronata</name>
    <name type="common">Asiatic mangrove</name>
    <dbReference type="NCBI Taxonomy" id="61149"/>
    <lineage>
        <taxon>Eukaryota</taxon>
        <taxon>Viridiplantae</taxon>
        <taxon>Streptophyta</taxon>
        <taxon>Embryophyta</taxon>
        <taxon>Tracheophyta</taxon>
        <taxon>Spermatophyta</taxon>
        <taxon>Magnoliopsida</taxon>
        <taxon>eudicotyledons</taxon>
        <taxon>Gunneridae</taxon>
        <taxon>Pentapetalae</taxon>
        <taxon>rosids</taxon>
        <taxon>fabids</taxon>
        <taxon>Malpighiales</taxon>
        <taxon>Rhizophoraceae</taxon>
        <taxon>Rhizophora</taxon>
    </lineage>
</organism>
<accession>A0A2P2Q4F7</accession>
<sequence>MSFVQLRINDCPWCKMCDVNFLSWYIMNFSCKAKTSSNNCGFV</sequence>
<proteinExistence type="predicted"/>
<dbReference type="AlphaFoldDB" id="A0A2P2Q4F7"/>
<reference evidence="1" key="1">
    <citation type="submission" date="2018-02" db="EMBL/GenBank/DDBJ databases">
        <title>Rhizophora mucronata_Transcriptome.</title>
        <authorList>
            <person name="Meera S.P."/>
            <person name="Sreeshan A."/>
            <person name="Augustine A."/>
        </authorList>
    </citation>
    <scope>NUCLEOTIDE SEQUENCE</scope>
    <source>
        <tissue evidence="1">Leaf</tissue>
    </source>
</reference>
<protein>
    <submittedName>
        <fullName evidence="1">Uncharacterized protein</fullName>
    </submittedName>
</protein>
<evidence type="ECO:0000313" key="1">
    <source>
        <dbReference type="EMBL" id="MBX61867.1"/>
    </source>
</evidence>
<dbReference type="EMBL" id="GGEC01081383">
    <property type="protein sequence ID" value="MBX61867.1"/>
    <property type="molecule type" value="Transcribed_RNA"/>
</dbReference>